<dbReference type="Proteomes" id="UP000002377">
    <property type="component" value="Chromosome"/>
</dbReference>
<evidence type="ECO:0000256" key="13">
    <source>
        <dbReference type="PIRSR" id="PIRSR618044-1"/>
    </source>
</evidence>
<evidence type="ECO:0000313" key="19">
    <source>
        <dbReference type="Proteomes" id="UP000002377"/>
    </source>
</evidence>
<keyword evidence="9" id="KW-0133">Cell shape</keyword>
<evidence type="ECO:0000256" key="15">
    <source>
        <dbReference type="RuleBase" id="RU004016"/>
    </source>
</evidence>
<feature type="signal peptide" evidence="16">
    <location>
        <begin position="1"/>
        <end position="23"/>
    </location>
</feature>
<dbReference type="PRINTS" id="PR00725">
    <property type="entry name" value="DADACBPTASE1"/>
</dbReference>
<keyword evidence="7 16" id="KW-0732">Signal</keyword>
<dbReference type="InterPro" id="IPR012907">
    <property type="entry name" value="Peptidase_S11_C"/>
</dbReference>
<dbReference type="PANTHER" id="PTHR21581">
    <property type="entry name" value="D-ALANYL-D-ALANINE CARBOXYPEPTIDASE"/>
    <property type="match status" value="1"/>
</dbReference>
<feature type="chain" id="PRO_5038542444" description="serine-type D-Ala-D-Ala carboxypeptidase" evidence="16">
    <location>
        <begin position="24"/>
        <end position="372"/>
    </location>
</feature>
<proteinExistence type="inferred from homology"/>
<feature type="domain" description="Peptidase S11 D-Ala-D-Ala carboxypeptidase A C-terminal" evidence="17">
    <location>
        <begin position="266"/>
        <end position="356"/>
    </location>
</feature>
<comment type="function">
    <text evidence="1">Removes C-terminal D-alanyl residues from sugar-peptide cell wall precursors.</text>
</comment>
<keyword evidence="5 18" id="KW-0121">Carboxypeptidase</keyword>
<dbReference type="EMBL" id="CP002028">
    <property type="protein sequence ID" value="ADG82248.1"/>
    <property type="molecule type" value="Genomic_DNA"/>
</dbReference>
<evidence type="ECO:0000256" key="8">
    <source>
        <dbReference type="ARBA" id="ARBA00022801"/>
    </source>
</evidence>
<dbReference type="InterPro" id="IPR037167">
    <property type="entry name" value="Peptidase_S11_C_sf"/>
</dbReference>
<keyword evidence="8 18" id="KW-0378">Hydrolase</keyword>
<organism evidence="18 19">
    <name type="scientific">Thermincola potens (strain JR)</name>
    <dbReference type="NCBI Taxonomy" id="635013"/>
    <lineage>
        <taxon>Bacteria</taxon>
        <taxon>Bacillati</taxon>
        <taxon>Bacillota</taxon>
        <taxon>Clostridia</taxon>
        <taxon>Eubacteriales</taxon>
        <taxon>Thermincolaceae</taxon>
        <taxon>Thermincola</taxon>
    </lineage>
</organism>
<evidence type="ECO:0000259" key="17">
    <source>
        <dbReference type="SMART" id="SM00936"/>
    </source>
</evidence>
<comment type="catalytic activity">
    <reaction evidence="12">
        <text>Preferential cleavage: (Ac)2-L-Lys-D-Ala-|-D-Ala. Also transpeptidation of peptidyl-alanyl moieties that are N-acyl substituents of D-alanine.</text>
        <dbReference type="EC" id="3.4.16.4"/>
    </reaction>
</comment>
<keyword evidence="6" id="KW-0645">Protease</keyword>
<gene>
    <name evidence="18" type="ordered locus">TherJR_1391</name>
</gene>
<dbReference type="Gene3D" id="2.60.410.10">
    <property type="entry name" value="D-Ala-D-Ala carboxypeptidase, C-terminal domain"/>
    <property type="match status" value="1"/>
</dbReference>
<feature type="active site" description="Acyl-ester intermediate" evidence="13">
    <location>
        <position position="57"/>
    </location>
</feature>
<dbReference type="HOGENOM" id="CLU_027070_7_3_9"/>
<sequence length="372" mass="41206">MKRFRAGIIFFTIFLLKANTCLAWQPAVSADAAVLMDANTGQVLYAKNAHKRRPPASTTKILTGILALDMGNPAETVVVSPRAAAVGESSIYLSAGEKLTLDELIQGALMKSGNDACAAIAEHIGGSIEMFSQLMNLKAKMLGAWNSNFINPHGLPAKNHYSTAYDLALIARYAMQNRRFAEIVAQKEKEIDWYGQSWNRHLKNTNKLLWRYIWADGIKTGTTKAAGQCLVSSASKDCRKLIAVVLKSGDRYGDSIQLFEYGFNNYYYQQVAVAGEYFGYADVKNGLYPKVQLAFKSDLGVLVPKDRPGSLEKRLVLERKPQAPVKAGQTLGWMEVNIDRQRVGRVELVALNEVPENSLKNRVLSWIQKIIG</sequence>
<evidence type="ECO:0000256" key="3">
    <source>
        <dbReference type="ARBA" id="ARBA00007164"/>
    </source>
</evidence>
<protein>
    <recommendedName>
        <fullName evidence="4">serine-type D-Ala-D-Ala carboxypeptidase</fullName>
        <ecNumber evidence="4">3.4.16.4</ecNumber>
    </recommendedName>
</protein>
<feature type="active site" evidence="13">
    <location>
        <position position="112"/>
    </location>
</feature>
<dbReference type="UniPathway" id="UPA00219"/>
<evidence type="ECO:0000256" key="9">
    <source>
        <dbReference type="ARBA" id="ARBA00022960"/>
    </source>
</evidence>
<comment type="pathway">
    <text evidence="2">Cell wall biogenesis; peptidoglycan biosynthesis.</text>
</comment>
<keyword evidence="10" id="KW-0573">Peptidoglycan synthesis</keyword>
<evidence type="ECO:0000256" key="10">
    <source>
        <dbReference type="ARBA" id="ARBA00022984"/>
    </source>
</evidence>
<dbReference type="GO" id="GO:0008360">
    <property type="term" value="P:regulation of cell shape"/>
    <property type="evidence" value="ECO:0007669"/>
    <property type="project" value="UniProtKB-KW"/>
</dbReference>
<dbReference type="STRING" id="635013.TherJR_1391"/>
<evidence type="ECO:0000256" key="1">
    <source>
        <dbReference type="ARBA" id="ARBA00003217"/>
    </source>
</evidence>
<dbReference type="OrthoDB" id="9791132at2"/>
<evidence type="ECO:0000256" key="6">
    <source>
        <dbReference type="ARBA" id="ARBA00022670"/>
    </source>
</evidence>
<dbReference type="EC" id="3.4.16.4" evidence="4"/>
<dbReference type="Pfam" id="PF07943">
    <property type="entry name" value="PBP5_C"/>
    <property type="match status" value="1"/>
</dbReference>
<evidence type="ECO:0000256" key="16">
    <source>
        <dbReference type="SAM" id="SignalP"/>
    </source>
</evidence>
<dbReference type="InterPro" id="IPR001967">
    <property type="entry name" value="Peptidase_S11_N"/>
</dbReference>
<dbReference type="InterPro" id="IPR012338">
    <property type="entry name" value="Beta-lactam/transpept-like"/>
</dbReference>
<evidence type="ECO:0000256" key="12">
    <source>
        <dbReference type="ARBA" id="ARBA00034000"/>
    </source>
</evidence>
<feature type="active site" description="Proton acceptor" evidence="13">
    <location>
        <position position="60"/>
    </location>
</feature>
<dbReference type="SUPFAM" id="SSF56601">
    <property type="entry name" value="beta-lactamase/transpeptidase-like"/>
    <property type="match status" value="1"/>
</dbReference>
<dbReference type="PANTHER" id="PTHR21581:SF33">
    <property type="entry name" value="D-ALANYL-D-ALANINE CARBOXYPEPTIDASE DACB"/>
    <property type="match status" value="1"/>
</dbReference>
<dbReference type="eggNOG" id="COG1686">
    <property type="taxonomic scope" value="Bacteria"/>
</dbReference>
<evidence type="ECO:0000313" key="18">
    <source>
        <dbReference type="EMBL" id="ADG82248.1"/>
    </source>
</evidence>
<dbReference type="SMART" id="SM00936">
    <property type="entry name" value="PBP5_C"/>
    <property type="match status" value="1"/>
</dbReference>
<evidence type="ECO:0000256" key="7">
    <source>
        <dbReference type="ARBA" id="ARBA00022729"/>
    </source>
</evidence>
<dbReference type="GO" id="GO:0009002">
    <property type="term" value="F:serine-type D-Ala-D-Ala carboxypeptidase activity"/>
    <property type="evidence" value="ECO:0007669"/>
    <property type="project" value="UniProtKB-EC"/>
</dbReference>
<accession>D5XF27</accession>
<feature type="binding site" evidence="14">
    <location>
        <position position="219"/>
    </location>
    <ligand>
        <name>substrate</name>
    </ligand>
</feature>
<evidence type="ECO:0000256" key="2">
    <source>
        <dbReference type="ARBA" id="ARBA00004752"/>
    </source>
</evidence>
<dbReference type="InterPro" id="IPR018044">
    <property type="entry name" value="Peptidase_S11"/>
</dbReference>
<evidence type="ECO:0000256" key="14">
    <source>
        <dbReference type="PIRSR" id="PIRSR618044-2"/>
    </source>
</evidence>
<keyword evidence="11" id="KW-0961">Cell wall biogenesis/degradation</keyword>
<comment type="similarity">
    <text evidence="3 15">Belongs to the peptidase S11 family.</text>
</comment>
<dbReference type="GO" id="GO:0006508">
    <property type="term" value="P:proteolysis"/>
    <property type="evidence" value="ECO:0007669"/>
    <property type="project" value="UniProtKB-KW"/>
</dbReference>
<dbReference type="GO" id="GO:0071555">
    <property type="term" value="P:cell wall organization"/>
    <property type="evidence" value="ECO:0007669"/>
    <property type="project" value="UniProtKB-KW"/>
</dbReference>
<name>D5XF27_THEPJ</name>
<evidence type="ECO:0000256" key="4">
    <source>
        <dbReference type="ARBA" id="ARBA00012448"/>
    </source>
</evidence>
<evidence type="ECO:0000256" key="5">
    <source>
        <dbReference type="ARBA" id="ARBA00022645"/>
    </source>
</evidence>
<dbReference type="KEGG" id="tjr:TherJR_1391"/>
<keyword evidence="19" id="KW-1185">Reference proteome</keyword>
<dbReference type="InterPro" id="IPR015956">
    <property type="entry name" value="Peniciliin-bd_prot_C_sf"/>
</dbReference>
<evidence type="ECO:0000256" key="11">
    <source>
        <dbReference type="ARBA" id="ARBA00023316"/>
    </source>
</evidence>
<dbReference type="AlphaFoldDB" id="D5XF27"/>
<reference evidence="18 19" key="1">
    <citation type="submission" date="2010-05" db="EMBL/GenBank/DDBJ databases">
        <title>Complete sequence of Thermincola sp. JR.</title>
        <authorList>
            <consortium name="US DOE Joint Genome Institute"/>
            <person name="Lucas S."/>
            <person name="Copeland A."/>
            <person name="Lapidus A."/>
            <person name="Cheng J.-F."/>
            <person name="Bruce D."/>
            <person name="Goodwin L."/>
            <person name="Pitluck S."/>
            <person name="Chertkov O."/>
            <person name="Detter J.C."/>
            <person name="Han C."/>
            <person name="Tapia R."/>
            <person name="Land M."/>
            <person name="Hauser L."/>
            <person name="Kyrpides N."/>
            <person name="Mikhailova N."/>
            <person name="Hazen T.C."/>
            <person name="Woyke T."/>
        </authorList>
    </citation>
    <scope>NUCLEOTIDE SEQUENCE [LARGE SCALE GENOMIC DNA]</scope>
    <source>
        <strain evidence="18 19">JR</strain>
    </source>
</reference>
<dbReference type="Gene3D" id="3.40.710.10">
    <property type="entry name" value="DD-peptidase/beta-lactamase superfamily"/>
    <property type="match status" value="1"/>
</dbReference>
<dbReference type="MEROPS" id="S11.004"/>
<dbReference type="RefSeq" id="WP_013120265.1">
    <property type="nucleotide sequence ID" value="NC_014152.1"/>
</dbReference>
<dbReference type="GO" id="GO:0009252">
    <property type="term" value="P:peptidoglycan biosynthetic process"/>
    <property type="evidence" value="ECO:0007669"/>
    <property type="project" value="UniProtKB-UniPathway"/>
</dbReference>
<dbReference type="SUPFAM" id="SSF69189">
    <property type="entry name" value="Penicillin-binding protein associated domain"/>
    <property type="match status" value="1"/>
</dbReference>
<dbReference type="Pfam" id="PF00768">
    <property type="entry name" value="Peptidase_S11"/>
    <property type="match status" value="1"/>
</dbReference>